<dbReference type="PROSITE" id="PS01156">
    <property type="entry name" value="TONB_DEPENDENT_REC_2"/>
    <property type="match status" value="1"/>
</dbReference>
<evidence type="ECO:0000256" key="8">
    <source>
        <dbReference type="ARBA" id="ARBA00023237"/>
    </source>
</evidence>
<keyword evidence="4 9" id="KW-0812">Transmembrane</keyword>
<dbReference type="STRING" id="1166340.SAMN05192583_0003"/>
<dbReference type="InterPro" id="IPR039426">
    <property type="entry name" value="TonB-dep_rcpt-like"/>
</dbReference>
<dbReference type="InterPro" id="IPR012910">
    <property type="entry name" value="Plug_dom"/>
</dbReference>
<dbReference type="InterPro" id="IPR000531">
    <property type="entry name" value="Beta-barrel_TonB"/>
</dbReference>
<comment type="subcellular location">
    <subcellularLocation>
        <location evidence="1 9">Cell outer membrane</location>
        <topology evidence="1 9">Multi-pass membrane protein</topology>
    </subcellularLocation>
</comment>
<evidence type="ECO:0000256" key="4">
    <source>
        <dbReference type="ARBA" id="ARBA00022692"/>
    </source>
</evidence>
<evidence type="ECO:0000256" key="12">
    <source>
        <dbReference type="SAM" id="MobiDB-lite"/>
    </source>
</evidence>
<feature type="short sequence motif" description="TonB C-terminal box" evidence="10">
    <location>
        <begin position="1043"/>
        <end position="1060"/>
    </location>
</feature>
<evidence type="ECO:0000256" key="3">
    <source>
        <dbReference type="ARBA" id="ARBA00022452"/>
    </source>
</evidence>
<keyword evidence="8 9" id="KW-0998">Cell outer membrane</keyword>
<dbReference type="InterPro" id="IPR037066">
    <property type="entry name" value="Plug_dom_sf"/>
</dbReference>
<protein>
    <submittedName>
        <fullName evidence="16">TonB dependent receptor</fullName>
    </submittedName>
</protein>
<dbReference type="PANTHER" id="PTHR47234:SF2">
    <property type="entry name" value="TONB-DEPENDENT RECEPTOR"/>
    <property type="match status" value="1"/>
</dbReference>
<evidence type="ECO:0000256" key="2">
    <source>
        <dbReference type="ARBA" id="ARBA00022448"/>
    </source>
</evidence>
<evidence type="ECO:0000256" key="11">
    <source>
        <dbReference type="RuleBase" id="RU003357"/>
    </source>
</evidence>
<evidence type="ECO:0000256" key="1">
    <source>
        <dbReference type="ARBA" id="ARBA00004571"/>
    </source>
</evidence>
<dbReference type="Gene3D" id="2.40.170.20">
    <property type="entry name" value="TonB-dependent receptor, beta-barrel domain"/>
    <property type="match status" value="1"/>
</dbReference>
<dbReference type="InterPro" id="IPR010917">
    <property type="entry name" value="TonB_rcpt_CS"/>
</dbReference>
<dbReference type="RefSeq" id="WP_093663459.1">
    <property type="nucleotide sequence ID" value="NZ_FOCF01000001.1"/>
</dbReference>
<dbReference type="OrthoDB" id="7051241at2"/>
<dbReference type="PROSITE" id="PS52016">
    <property type="entry name" value="TONB_DEPENDENT_REC_3"/>
    <property type="match status" value="1"/>
</dbReference>
<sequence length="1060" mass="114348">MMLRHSVSLIALGGALGIAVPATAQQAVDTAGDGQAAAASSRDGAATDQTAPTPDGLTPGQQVPNSSATRRNAISGVANTPTESSVGDVVVTGTRIQRPNSASAAPITSVTSADIKAQAPVNVEEVLNRLPQVAPDNQQTYQDSDGRQRIKLRSLGFERTLVLIDGKRIGTQNGQDTNIIPVSLLERVDILTGGASSVYGSDAVAGVVNFILKPDFDGVRIDANYNFYNHDNKANIVTPVAQASGFSPLLGKVNDGGRADVTLTVGKRLFDGKLNLSGFVNYKHQDLIPYDSRSTSACQIGQTSKDGPLSCSLSTYSISGYISPRAGANSGRAYINDPNGARTFVPYGVGVGNAANPYDGYSYQRQLNRLNAGGFVTLKLAPEYEVYGSALWFRDKSINRYPTRVFAAANYDAGVYQVNCDNPFLSASQRTVLCGAQTTGLVPLDIRYRFNGLPYQVDSYLNKGIRATGGIRGKVDEVWTYDVGGVYARNQQDWNSSRLSNYTNVNRSLNVVNVNGTPTCVSKVNGTDPNCIPFDAFSAGNNNQALVDYFYSGVDPAIQTTVGILYDFQANMTGDLGKYGITSPFAHDGVAIALGTEFRKDRQFSTSTPGFREDYGGTDSDRSQHVWESNAELQLPLVQEQRFAHLLQANLGGRLSKYSSNPSTFTTWKAEGLYAPVPDLTLRASFNKAQRAPTVVEAFQASNISYGRQGGSQNDFCAPTALTDPKTGLPQTDGNGQQLYGAPIASRDVCRATGLSDALYGSRTLLCPDNQCTTRSGGFTADPETAYTQTYGLVVKPRFIRGLTFSVDRYRIKINNSLGYNDYTYYTDGCLRSGGDAFFCSGIVRAPDGTLYSPPSSNPTSGYIRQGTSNYYFSIARGYDFQANYALGLGGAGRMDFDFNGSLTTFAGSQDSPVQPQRNCVGYFRNGCNQLLPKWTHTLRTTYTLPDNVFSASLNWRYVGSLTSATNSGDPAINGYSATDNPNPARTTFYHIAPQSYFDLALTFNIAQRYSLRLIANNLLDKSPPIVANSYDISLARSNTIPQRYDSLGRNIAISTTIQF</sequence>
<gene>
    <name evidence="16" type="ORF">SAMN05192583_0003</name>
</gene>
<dbReference type="GO" id="GO:0009279">
    <property type="term" value="C:cell outer membrane"/>
    <property type="evidence" value="ECO:0007669"/>
    <property type="project" value="UniProtKB-SubCell"/>
</dbReference>
<evidence type="ECO:0000259" key="14">
    <source>
        <dbReference type="Pfam" id="PF00593"/>
    </source>
</evidence>
<accession>A0A1H7XYD5</accession>
<keyword evidence="2 9" id="KW-0813">Transport</keyword>
<keyword evidence="17" id="KW-1185">Reference proteome</keyword>
<dbReference type="EMBL" id="FOCF01000001">
    <property type="protein sequence ID" value="SEM38840.1"/>
    <property type="molecule type" value="Genomic_DNA"/>
</dbReference>
<feature type="domain" description="TonB-dependent receptor plug" evidence="15">
    <location>
        <begin position="102"/>
        <end position="207"/>
    </location>
</feature>
<keyword evidence="3 9" id="KW-1134">Transmembrane beta strand</keyword>
<evidence type="ECO:0000256" key="6">
    <source>
        <dbReference type="ARBA" id="ARBA00023077"/>
    </source>
</evidence>
<feature type="compositionally biased region" description="Low complexity" evidence="12">
    <location>
        <begin position="31"/>
        <end position="48"/>
    </location>
</feature>
<reference evidence="17" key="1">
    <citation type="submission" date="2016-10" db="EMBL/GenBank/DDBJ databases">
        <authorList>
            <person name="Varghese N."/>
            <person name="Submissions S."/>
        </authorList>
    </citation>
    <scope>NUCLEOTIDE SEQUENCE [LARGE SCALE GENOMIC DNA]</scope>
    <source>
        <strain evidence="17">S6-262</strain>
    </source>
</reference>
<dbReference type="Pfam" id="PF07715">
    <property type="entry name" value="Plug"/>
    <property type="match status" value="1"/>
</dbReference>
<dbReference type="Proteomes" id="UP000199206">
    <property type="component" value="Unassembled WGS sequence"/>
</dbReference>
<organism evidence="16 17">
    <name type="scientific">Sphingomonas gellani</name>
    <dbReference type="NCBI Taxonomy" id="1166340"/>
    <lineage>
        <taxon>Bacteria</taxon>
        <taxon>Pseudomonadati</taxon>
        <taxon>Pseudomonadota</taxon>
        <taxon>Alphaproteobacteria</taxon>
        <taxon>Sphingomonadales</taxon>
        <taxon>Sphingomonadaceae</taxon>
        <taxon>Sphingomonas</taxon>
    </lineage>
</organism>
<evidence type="ECO:0000313" key="16">
    <source>
        <dbReference type="EMBL" id="SEM38840.1"/>
    </source>
</evidence>
<keyword evidence="5 13" id="KW-0732">Signal</keyword>
<keyword evidence="6 11" id="KW-0798">TonB box</keyword>
<evidence type="ECO:0000256" key="7">
    <source>
        <dbReference type="ARBA" id="ARBA00023136"/>
    </source>
</evidence>
<evidence type="ECO:0000256" key="13">
    <source>
        <dbReference type="SAM" id="SignalP"/>
    </source>
</evidence>
<dbReference type="SUPFAM" id="SSF56935">
    <property type="entry name" value="Porins"/>
    <property type="match status" value="1"/>
</dbReference>
<keyword evidence="7 9" id="KW-0472">Membrane</keyword>
<dbReference type="PANTHER" id="PTHR47234">
    <property type="match status" value="1"/>
</dbReference>
<feature type="signal peptide" evidence="13">
    <location>
        <begin position="1"/>
        <end position="24"/>
    </location>
</feature>
<keyword evidence="16" id="KW-0675">Receptor</keyword>
<name>A0A1H7XYD5_9SPHN</name>
<evidence type="ECO:0000313" key="17">
    <source>
        <dbReference type="Proteomes" id="UP000199206"/>
    </source>
</evidence>
<feature type="compositionally biased region" description="Polar residues" evidence="12">
    <location>
        <begin position="59"/>
        <end position="69"/>
    </location>
</feature>
<feature type="region of interest" description="Disordered" evidence="12">
    <location>
        <begin position="31"/>
        <end position="69"/>
    </location>
</feature>
<feature type="chain" id="PRO_5011760478" evidence="13">
    <location>
        <begin position="25"/>
        <end position="1060"/>
    </location>
</feature>
<comment type="similarity">
    <text evidence="9 11">Belongs to the TonB-dependent receptor family.</text>
</comment>
<dbReference type="Pfam" id="PF00593">
    <property type="entry name" value="TonB_dep_Rec_b-barrel"/>
    <property type="match status" value="1"/>
</dbReference>
<dbReference type="AlphaFoldDB" id="A0A1H7XYD5"/>
<feature type="domain" description="TonB-dependent receptor-like beta-barrel" evidence="14">
    <location>
        <begin position="453"/>
        <end position="1019"/>
    </location>
</feature>
<proteinExistence type="inferred from homology"/>
<feature type="compositionally biased region" description="Basic and acidic residues" evidence="12">
    <location>
        <begin position="611"/>
        <end position="623"/>
    </location>
</feature>
<evidence type="ECO:0000259" key="15">
    <source>
        <dbReference type="Pfam" id="PF07715"/>
    </source>
</evidence>
<dbReference type="Gene3D" id="2.170.130.10">
    <property type="entry name" value="TonB-dependent receptor, plug domain"/>
    <property type="match status" value="1"/>
</dbReference>
<evidence type="ECO:0000256" key="10">
    <source>
        <dbReference type="PROSITE-ProRule" id="PRU10144"/>
    </source>
</evidence>
<evidence type="ECO:0000256" key="9">
    <source>
        <dbReference type="PROSITE-ProRule" id="PRU01360"/>
    </source>
</evidence>
<dbReference type="InterPro" id="IPR036942">
    <property type="entry name" value="Beta-barrel_TonB_sf"/>
</dbReference>
<feature type="region of interest" description="Disordered" evidence="12">
    <location>
        <begin position="604"/>
        <end position="623"/>
    </location>
</feature>
<evidence type="ECO:0000256" key="5">
    <source>
        <dbReference type="ARBA" id="ARBA00022729"/>
    </source>
</evidence>